<protein>
    <submittedName>
        <fullName evidence="2">Putative transcriptional regulator</fullName>
    </submittedName>
</protein>
<dbReference type="SMART" id="SM00530">
    <property type="entry name" value="HTH_XRE"/>
    <property type="match status" value="1"/>
</dbReference>
<organism evidence="2">
    <name type="scientific">Siphoviridae sp. ct9j27</name>
    <dbReference type="NCBI Taxonomy" id="2825369"/>
    <lineage>
        <taxon>Viruses</taxon>
        <taxon>Duplodnaviria</taxon>
        <taxon>Heunggongvirae</taxon>
        <taxon>Uroviricota</taxon>
        <taxon>Caudoviricetes</taxon>
    </lineage>
</organism>
<dbReference type="EMBL" id="BK016036">
    <property type="protein sequence ID" value="DAF90715.1"/>
    <property type="molecule type" value="Genomic_DNA"/>
</dbReference>
<reference evidence="2" key="1">
    <citation type="journal article" date="2021" name="Proc. Natl. Acad. Sci. U.S.A.">
        <title>A Catalog of Tens of Thousands of Viruses from Human Metagenomes Reveals Hidden Associations with Chronic Diseases.</title>
        <authorList>
            <person name="Tisza M.J."/>
            <person name="Buck C.B."/>
        </authorList>
    </citation>
    <scope>NUCLEOTIDE SEQUENCE</scope>
    <source>
        <strain evidence="2">Ct9j27</strain>
    </source>
</reference>
<dbReference type="SUPFAM" id="SSF47413">
    <property type="entry name" value="lambda repressor-like DNA-binding domains"/>
    <property type="match status" value="1"/>
</dbReference>
<evidence type="ECO:0000259" key="1">
    <source>
        <dbReference type="PROSITE" id="PS50943"/>
    </source>
</evidence>
<dbReference type="InterPro" id="IPR027910">
    <property type="entry name" value="YdiL_sf"/>
</dbReference>
<accession>A0A8S5U8D9</accession>
<dbReference type="CDD" id="cd00093">
    <property type="entry name" value="HTH_XRE"/>
    <property type="match status" value="1"/>
</dbReference>
<dbReference type="GO" id="GO:0003677">
    <property type="term" value="F:DNA binding"/>
    <property type="evidence" value="ECO:0007669"/>
    <property type="project" value="InterPro"/>
</dbReference>
<dbReference type="Pfam" id="PF01381">
    <property type="entry name" value="HTH_3"/>
    <property type="match status" value="1"/>
</dbReference>
<dbReference type="PROSITE" id="PS50943">
    <property type="entry name" value="HTH_CROC1"/>
    <property type="match status" value="1"/>
</dbReference>
<dbReference type="InterPro" id="IPR010982">
    <property type="entry name" value="Lambda_DNA-bd_dom_sf"/>
</dbReference>
<dbReference type="Gene3D" id="1.10.3100.10">
    <property type="entry name" value="Putative cytoplasmic protein"/>
    <property type="match status" value="1"/>
</dbReference>
<evidence type="ECO:0000313" key="2">
    <source>
        <dbReference type="EMBL" id="DAF90715.1"/>
    </source>
</evidence>
<proteinExistence type="predicted"/>
<dbReference type="InterPro" id="IPR001387">
    <property type="entry name" value="Cro/C1-type_HTH"/>
</dbReference>
<name>A0A8S5U8D9_9CAUD</name>
<feature type="domain" description="HTH cro/C1-type" evidence="1">
    <location>
        <begin position="7"/>
        <end position="37"/>
    </location>
</feature>
<sequence>MRNKQEFKALREQVGMSQTDLALALDVSERSVKRWESVKYKEYNAPQDAWDILDDALQLQRQVVSAALGQIEEAAQEVGSYPASVKLVYWSSQAEYDEHHCVDDDGDWRQANATARIVSYALHERGIETDWISGADNLVPKQ</sequence>